<dbReference type="HOGENOM" id="CLU_040273_1_0_11"/>
<evidence type="ECO:0000313" key="2">
    <source>
        <dbReference type="EMBL" id="ADP80966.1"/>
    </source>
</evidence>
<evidence type="ECO:0000256" key="1">
    <source>
        <dbReference type="ARBA" id="ARBA00009108"/>
    </source>
</evidence>
<evidence type="ECO:0000313" key="3">
    <source>
        <dbReference type="Proteomes" id="UP000002484"/>
    </source>
</evidence>
<accession>E3JAB5</accession>
<reference evidence="2 3" key="1">
    <citation type="submission" date="2010-10" db="EMBL/GenBank/DDBJ databases">
        <title>Complete sequence of Frankia sp. EuI1c.</title>
        <authorList>
            <consortium name="US DOE Joint Genome Institute"/>
            <person name="Lucas S."/>
            <person name="Copeland A."/>
            <person name="Lapidus A."/>
            <person name="Cheng J.-F."/>
            <person name="Bruce D."/>
            <person name="Goodwin L."/>
            <person name="Pitluck S."/>
            <person name="Chertkov O."/>
            <person name="Detter J.C."/>
            <person name="Han C."/>
            <person name="Tapia R."/>
            <person name="Land M."/>
            <person name="Hauser L."/>
            <person name="Jeffries C."/>
            <person name="Kyrpides N."/>
            <person name="Ivanova N."/>
            <person name="Mikhailova N."/>
            <person name="Beauchemin N."/>
            <person name="Sen A."/>
            <person name="Sur S.A."/>
            <person name="Gtari M."/>
            <person name="Wall L."/>
            <person name="Tisa L."/>
            <person name="Woyke T."/>
        </authorList>
    </citation>
    <scope>NUCLEOTIDE SEQUENCE [LARGE SCALE GENOMIC DNA]</scope>
    <source>
        <strain evidence="3">DSM 45817 / CECT 9037 / EuI1c</strain>
    </source>
</reference>
<dbReference type="Proteomes" id="UP000002484">
    <property type="component" value="Chromosome"/>
</dbReference>
<dbReference type="FunCoup" id="E3JAB5">
    <property type="interactions" value="1"/>
</dbReference>
<sequence length="253" mass="24783">MTGAGPLGRRAPERSPARLAAVAVAVGLLLAVAGVTQRAGAPGRARLDAALAAERDRGEAAVAVKTAEARGLRSTVAAARSALARDTATQRATADALGVLEPAAGATVATGPGLRVQIADAAGGDADAGPRGSGQRGAGGVTDQDLAAIVNALWAAHATAIAIDGVRLSGTSPIRTAGGAILVDFQPVVSPYRLDAIGVPAALLAAFFGSGPGRLLADGDLAGARLVAATTARVVTVPAAPVTTPRLARRLGQ</sequence>
<gene>
    <name evidence="2" type="ordered locus">FraEuI1c_2941</name>
</gene>
<evidence type="ECO:0008006" key="4">
    <source>
        <dbReference type="Google" id="ProtNLM"/>
    </source>
</evidence>
<keyword evidence="3" id="KW-1185">Reference proteome</keyword>
<dbReference type="EMBL" id="CP002299">
    <property type="protein sequence ID" value="ADP80966.1"/>
    <property type="molecule type" value="Genomic_DNA"/>
</dbReference>
<dbReference type="InParanoid" id="E3JAB5"/>
<dbReference type="KEGG" id="fri:FraEuI1c_2941"/>
<dbReference type="PANTHER" id="PTHR37313:SF1">
    <property type="entry name" value="UPF0749 PROTEIN RV1823"/>
    <property type="match status" value="1"/>
</dbReference>
<organism evidence="2 3">
    <name type="scientific">Pseudofrankia inefficax (strain DSM 45817 / CECT 9037 / DDB 130130 / EuI1c)</name>
    <name type="common">Frankia inefficax</name>
    <dbReference type="NCBI Taxonomy" id="298654"/>
    <lineage>
        <taxon>Bacteria</taxon>
        <taxon>Bacillati</taxon>
        <taxon>Actinomycetota</taxon>
        <taxon>Actinomycetes</taxon>
        <taxon>Frankiales</taxon>
        <taxon>Frankiaceae</taxon>
        <taxon>Pseudofrankia</taxon>
    </lineage>
</organism>
<comment type="similarity">
    <text evidence="1">Belongs to the UPF0749 family.</text>
</comment>
<dbReference type="PANTHER" id="PTHR37313">
    <property type="entry name" value="UPF0749 PROTEIN RV1825"/>
    <property type="match status" value="1"/>
</dbReference>
<dbReference type="Pfam" id="PF05949">
    <property type="entry name" value="DUF881"/>
    <property type="match status" value="1"/>
</dbReference>
<dbReference type="GO" id="GO:0005886">
    <property type="term" value="C:plasma membrane"/>
    <property type="evidence" value="ECO:0007669"/>
    <property type="project" value="TreeGrafter"/>
</dbReference>
<proteinExistence type="inferred from homology"/>
<protein>
    <recommendedName>
        <fullName evidence="4">DUF881 domain-containing protein</fullName>
    </recommendedName>
</protein>
<dbReference type="AlphaFoldDB" id="E3JAB5"/>
<dbReference type="InterPro" id="IPR010273">
    <property type="entry name" value="DUF881"/>
</dbReference>
<dbReference type="Gene3D" id="3.30.70.1880">
    <property type="entry name" value="Protein of unknown function DUF881"/>
    <property type="match status" value="1"/>
</dbReference>
<name>E3JAB5_PSEI1</name>
<dbReference type="STRING" id="298654.FraEuI1c_2941"/>
<dbReference type="eggNOG" id="COG3879">
    <property type="taxonomic scope" value="Bacteria"/>
</dbReference>